<reference evidence="3 4" key="2">
    <citation type="journal article" date="2017" name="Front. Plant Sci.">
        <title>Gene Classification and Mining of Molecular Markers Useful in Red Clover (Trifolium pratense) Breeding.</title>
        <authorList>
            <person name="Istvanek J."/>
            <person name="Dluhosova J."/>
            <person name="Dluhos P."/>
            <person name="Patkova L."/>
            <person name="Nedelnik J."/>
            <person name="Repkova J."/>
        </authorList>
    </citation>
    <scope>NUCLEOTIDE SEQUENCE [LARGE SCALE GENOMIC DNA]</scope>
    <source>
        <strain evidence="4">cv. Tatra</strain>
        <tissue evidence="3">Young leaves</tissue>
    </source>
</reference>
<dbReference type="InterPro" id="IPR005174">
    <property type="entry name" value="KIB1-4_b-propeller"/>
</dbReference>
<dbReference type="Pfam" id="PF03478">
    <property type="entry name" value="Beta-prop_KIB1-4"/>
    <property type="match status" value="1"/>
</dbReference>
<protein>
    <submittedName>
        <fullName evidence="3">F-box protein</fullName>
    </submittedName>
</protein>
<proteinExistence type="predicted"/>
<comment type="caution">
    <text evidence="3">The sequence shown here is derived from an EMBL/GenBank/DDBJ whole genome shotgun (WGS) entry which is preliminary data.</text>
</comment>
<organism evidence="3 4">
    <name type="scientific">Trifolium pratense</name>
    <name type="common">Red clover</name>
    <dbReference type="NCBI Taxonomy" id="57577"/>
    <lineage>
        <taxon>Eukaryota</taxon>
        <taxon>Viridiplantae</taxon>
        <taxon>Streptophyta</taxon>
        <taxon>Embryophyta</taxon>
        <taxon>Tracheophyta</taxon>
        <taxon>Spermatophyta</taxon>
        <taxon>Magnoliopsida</taxon>
        <taxon>eudicotyledons</taxon>
        <taxon>Gunneridae</taxon>
        <taxon>Pentapetalae</taxon>
        <taxon>rosids</taxon>
        <taxon>fabids</taxon>
        <taxon>Fabales</taxon>
        <taxon>Fabaceae</taxon>
        <taxon>Papilionoideae</taxon>
        <taxon>50 kb inversion clade</taxon>
        <taxon>NPAAA clade</taxon>
        <taxon>Hologalegina</taxon>
        <taxon>IRL clade</taxon>
        <taxon>Trifolieae</taxon>
        <taxon>Trifolium</taxon>
    </lineage>
</organism>
<sequence length="498" mass="56650">NPLAFGGNDPSLQIFLPTRPAESSVQHELRDCTDVLNGVCTEDWVSLSLGGGAGGSNGDASTPNGLNSGPQITSRKDATHSLTDTELASSMTVSVDWSELPTDLLNKISQRIDNEIDLIRFRSICSNWRSSSIRDHHTKILPFKFPFLRWVPFVNPDSKNRFEGPIDTNVEDYPFSRHLSKCSTFLIKPPQQQQEQQDQTLRPWLIRILQHPNGKIKVFRDTEWVDSFFPFFEYSRVLDFNDLSVIQLGENSYINEEDVTPPPDFGESVNVDPDVVYAITCNGKTPLLLGSFSYVVAYPMVLGYLDESWWVIGPTTLHGDTCVFKGRFCALNLSHTTLVEPESSLQLMAQPEKTMRSVTQPILDATRKLLVESDGQLLLVNINESFPDYFHIDLFQLDEKENKWVRLRRFSDEEKKWVDSNDLGDRILFIGHGSSFSAHASELGLPKGNSVVFMDDSIIHKDNFRLRYCLYDLDEDELCDMDDYPEYSNLFLPPTWIL</sequence>
<evidence type="ECO:0000256" key="1">
    <source>
        <dbReference type="SAM" id="MobiDB-lite"/>
    </source>
</evidence>
<dbReference type="SMART" id="SM00256">
    <property type="entry name" value="FBOX"/>
    <property type="match status" value="1"/>
</dbReference>
<evidence type="ECO:0000313" key="4">
    <source>
        <dbReference type="Proteomes" id="UP000236291"/>
    </source>
</evidence>
<name>A0A2K3M4Y8_TRIPR</name>
<feature type="compositionally biased region" description="Polar residues" evidence="1">
    <location>
        <begin position="62"/>
        <end position="73"/>
    </location>
</feature>
<dbReference type="Proteomes" id="UP000236291">
    <property type="component" value="Unassembled WGS sequence"/>
</dbReference>
<dbReference type="Pfam" id="PF00646">
    <property type="entry name" value="F-box"/>
    <property type="match status" value="1"/>
</dbReference>
<feature type="non-terminal residue" evidence="3">
    <location>
        <position position="498"/>
    </location>
</feature>
<evidence type="ECO:0000313" key="3">
    <source>
        <dbReference type="EMBL" id="PNX85839.1"/>
    </source>
</evidence>
<gene>
    <name evidence="3" type="ORF">L195_g041913</name>
</gene>
<dbReference type="PANTHER" id="PTHR47123">
    <property type="entry name" value="F-BOX PROTEIN SKIP23"/>
    <property type="match status" value="1"/>
</dbReference>
<dbReference type="Gene3D" id="1.20.1280.50">
    <property type="match status" value="1"/>
</dbReference>
<evidence type="ECO:0000259" key="2">
    <source>
        <dbReference type="SMART" id="SM00256"/>
    </source>
</evidence>
<dbReference type="STRING" id="57577.A0A2K3M4Y8"/>
<feature type="non-terminal residue" evidence="3">
    <location>
        <position position="1"/>
    </location>
</feature>
<dbReference type="EMBL" id="ASHM01049718">
    <property type="protein sequence ID" value="PNX85839.1"/>
    <property type="molecule type" value="Genomic_DNA"/>
</dbReference>
<feature type="domain" description="F-box" evidence="2">
    <location>
        <begin position="100"/>
        <end position="140"/>
    </location>
</feature>
<accession>A0A2K3M4Y8</accession>
<dbReference type="PANTHER" id="PTHR47123:SF15">
    <property type="entry name" value="F-BOX PROTEIN SKIP23"/>
    <property type="match status" value="1"/>
</dbReference>
<dbReference type="InterPro" id="IPR051304">
    <property type="entry name" value="SCF_F-box_domain"/>
</dbReference>
<dbReference type="InterPro" id="IPR001810">
    <property type="entry name" value="F-box_dom"/>
</dbReference>
<dbReference type="AlphaFoldDB" id="A0A2K3M4Y8"/>
<feature type="region of interest" description="Disordered" evidence="1">
    <location>
        <begin position="54"/>
        <end position="76"/>
    </location>
</feature>
<reference evidence="3 4" key="1">
    <citation type="journal article" date="2014" name="Am. J. Bot.">
        <title>Genome assembly and annotation for red clover (Trifolium pratense; Fabaceae).</title>
        <authorList>
            <person name="Istvanek J."/>
            <person name="Jaros M."/>
            <person name="Krenek A."/>
            <person name="Repkova J."/>
        </authorList>
    </citation>
    <scope>NUCLEOTIDE SEQUENCE [LARGE SCALE GENOMIC DNA]</scope>
    <source>
        <strain evidence="4">cv. Tatra</strain>
        <tissue evidence="3">Young leaves</tissue>
    </source>
</reference>